<accession>A0A1I0TBT7</accession>
<dbReference type="AlphaFoldDB" id="A0A1I0TBT7"/>
<evidence type="ECO:0008006" key="5">
    <source>
        <dbReference type="Google" id="ProtNLM"/>
    </source>
</evidence>
<keyword evidence="2" id="KW-0472">Membrane</keyword>
<dbReference type="RefSeq" id="WP_139203876.1">
    <property type="nucleotide sequence ID" value="NZ_FOJN01000005.1"/>
</dbReference>
<evidence type="ECO:0000256" key="2">
    <source>
        <dbReference type="SAM" id="Phobius"/>
    </source>
</evidence>
<dbReference type="EMBL" id="FOJN01000005">
    <property type="protein sequence ID" value="SFA49264.1"/>
    <property type="molecule type" value="Genomic_DNA"/>
</dbReference>
<reference evidence="3 4" key="1">
    <citation type="submission" date="2016-10" db="EMBL/GenBank/DDBJ databases">
        <authorList>
            <person name="de Groot N.N."/>
        </authorList>
    </citation>
    <scope>NUCLEOTIDE SEQUENCE [LARGE SCALE GENOMIC DNA]</scope>
    <source>
        <strain evidence="3 4">DSM 44908</strain>
    </source>
</reference>
<organism evidence="3 4">
    <name type="scientific">Rhodococcoides kroppenstedtii</name>
    <dbReference type="NCBI Taxonomy" id="293050"/>
    <lineage>
        <taxon>Bacteria</taxon>
        <taxon>Bacillati</taxon>
        <taxon>Actinomycetota</taxon>
        <taxon>Actinomycetes</taxon>
        <taxon>Mycobacteriales</taxon>
        <taxon>Nocardiaceae</taxon>
        <taxon>Rhodococcoides</taxon>
    </lineage>
</organism>
<evidence type="ECO:0000313" key="3">
    <source>
        <dbReference type="EMBL" id="SFA49264.1"/>
    </source>
</evidence>
<evidence type="ECO:0000313" key="4">
    <source>
        <dbReference type="Proteomes" id="UP000182054"/>
    </source>
</evidence>
<dbReference type="GeneID" id="85485612"/>
<proteinExistence type="predicted"/>
<protein>
    <recommendedName>
        <fullName evidence="5">Ribosomal protein L7/L12 C-terminal domain-containing protein</fullName>
    </recommendedName>
</protein>
<keyword evidence="2" id="KW-1133">Transmembrane helix</keyword>
<dbReference type="OrthoDB" id="3298842at2"/>
<sequence length="107" mass="11564">MSSWVWFVVALVVVDLAVVVTWFALRHRSAAAAVNREPGHAVDAETRTEVSALVGEHRTAEAMALLRRRTGMPLREAKDTVDAMTDGARKARHHGAVSSRADHPGAA</sequence>
<feature type="region of interest" description="Disordered" evidence="1">
    <location>
        <begin position="82"/>
        <end position="107"/>
    </location>
</feature>
<keyword evidence="2" id="KW-0812">Transmembrane</keyword>
<evidence type="ECO:0000256" key="1">
    <source>
        <dbReference type="SAM" id="MobiDB-lite"/>
    </source>
</evidence>
<dbReference type="Proteomes" id="UP000182054">
    <property type="component" value="Unassembled WGS sequence"/>
</dbReference>
<gene>
    <name evidence="3" type="ORF">SAMN05444374_105161</name>
</gene>
<feature type="transmembrane region" description="Helical" evidence="2">
    <location>
        <begin position="6"/>
        <end position="25"/>
    </location>
</feature>
<name>A0A1I0TBT7_9NOCA</name>